<reference evidence="2 3" key="1">
    <citation type="journal article" date="2008" name="PLoS Genet.">
        <title>Genomic islands in the pathogenic filamentous fungus Aspergillus fumigatus.</title>
        <authorList>
            <person name="Fedorova N.D."/>
            <person name="Khaldi N."/>
            <person name="Joardar V.S."/>
            <person name="Maiti R."/>
            <person name="Amedeo P."/>
            <person name="Anderson M.J."/>
            <person name="Crabtree J."/>
            <person name="Silva J.C."/>
            <person name="Badger J.H."/>
            <person name="Albarraq A."/>
            <person name="Angiuoli S."/>
            <person name="Bussey H."/>
            <person name="Bowyer P."/>
            <person name="Cotty P.J."/>
            <person name="Dyer P.S."/>
            <person name="Egan A."/>
            <person name="Galens K."/>
            <person name="Fraser-Liggett C.M."/>
            <person name="Haas B.J."/>
            <person name="Inman J.M."/>
            <person name="Kent R."/>
            <person name="Lemieux S."/>
            <person name="Malavazi I."/>
            <person name="Orvis J."/>
            <person name="Roemer T."/>
            <person name="Ronning C.M."/>
            <person name="Sundaram J.P."/>
            <person name="Sutton G."/>
            <person name="Turner G."/>
            <person name="Venter J.C."/>
            <person name="White O.R."/>
            <person name="Whitty B.R."/>
            <person name="Youngman P."/>
            <person name="Wolfe K.H."/>
            <person name="Goldman G.H."/>
            <person name="Wortman J.R."/>
            <person name="Jiang B."/>
            <person name="Denning D.W."/>
            <person name="Nierman W.C."/>
        </authorList>
    </citation>
    <scope>NUCLEOTIDE SEQUENCE [LARGE SCALE GENOMIC DNA]</scope>
    <source>
        <strain evidence="3">ATCC 1007 / CBS 513.65 / DSM 816 / NCTC 3887 / NRRL 1</strain>
    </source>
</reference>
<dbReference type="Pfam" id="PF13649">
    <property type="entry name" value="Methyltransf_25"/>
    <property type="match status" value="1"/>
</dbReference>
<keyword evidence="3" id="KW-1185">Reference proteome</keyword>
<dbReference type="Gene3D" id="3.40.50.150">
    <property type="entry name" value="Vaccinia Virus protein VP39"/>
    <property type="match status" value="1"/>
</dbReference>
<dbReference type="InterPro" id="IPR041698">
    <property type="entry name" value="Methyltransf_25"/>
</dbReference>
<dbReference type="OMA" id="TLAFTTW"/>
<dbReference type="KEGG" id="act:ACLA_043330"/>
<evidence type="ECO:0000313" key="3">
    <source>
        <dbReference type="Proteomes" id="UP000006701"/>
    </source>
</evidence>
<dbReference type="InterPro" id="IPR029063">
    <property type="entry name" value="SAM-dependent_MTases_sf"/>
</dbReference>
<dbReference type="Proteomes" id="UP000006701">
    <property type="component" value="Unassembled WGS sequence"/>
</dbReference>
<proteinExistence type="predicted"/>
<dbReference type="HOGENOM" id="CLU_065416_0_0_1"/>
<dbReference type="AlphaFoldDB" id="A1C8H7"/>
<gene>
    <name evidence="2" type="ORF">ACLA_043330</name>
</gene>
<evidence type="ECO:0000313" key="2">
    <source>
        <dbReference type="EMBL" id="EAW13614.1"/>
    </source>
</evidence>
<dbReference type="eggNOG" id="ENOG502S4V1">
    <property type="taxonomic scope" value="Eukaryota"/>
</dbReference>
<dbReference type="VEuPathDB" id="FungiDB:ACLA_043330"/>
<protein>
    <recommendedName>
        <fullName evidence="1">Methyltransferase domain-containing protein</fullName>
    </recommendedName>
</protein>
<dbReference type="EMBL" id="DS027046">
    <property type="protein sequence ID" value="EAW13614.1"/>
    <property type="molecule type" value="Genomic_DNA"/>
</dbReference>
<feature type="domain" description="Methyltransferase" evidence="1">
    <location>
        <begin position="48"/>
        <end position="139"/>
    </location>
</feature>
<dbReference type="RefSeq" id="XP_001275040.1">
    <property type="nucleotide sequence ID" value="XM_001275039.1"/>
</dbReference>
<sequence>MTRTQDAPAKHDQATASRYDFGSRISTLFAEELVQKSGIAQSQKPLLVFDDACGTGAVSSTLHRTLDDETTRGWQLTCGDVSEAMVEVSKQKMNKEGWRNAEVKVVDAQDTTLPDGHYTHVFSAFAFNLFPDDRAAMKESSNPAAHSPSQYGPQVSLPPPFTTLFPVPSLPDKLAAVWTTLIQSAIASLPGNLPTPSTKDLFCLYNKNWADEAGVRAQFEHAGFADIKITTVGKAYPIPVEDLAEACKISLPHVTRRFWTEEQREKYEDEIPKAVLRILEEKVGKNGVASMEAEAIIATARKL</sequence>
<dbReference type="GeneID" id="4707305"/>
<evidence type="ECO:0000259" key="1">
    <source>
        <dbReference type="Pfam" id="PF13649"/>
    </source>
</evidence>
<organism evidence="2 3">
    <name type="scientific">Aspergillus clavatus (strain ATCC 1007 / CBS 513.65 / DSM 816 / NCTC 3887 / NRRL 1 / QM 1276 / 107)</name>
    <dbReference type="NCBI Taxonomy" id="344612"/>
    <lineage>
        <taxon>Eukaryota</taxon>
        <taxon>Fungi</taxon>
        <taxon>Dikarya</taxon>
        <taxon>Ascomycota</taxon>
        <taxon>Pezizomycotina</taxon>
        <taxon>Eurotiomycetes</taxon>
        <taxon>Eurotiomycetidae</taxon>
        <taxon>Eurotiales</taxon>
        <taxon>Aspergillaceae</taxon>
        <taxon>Aspergillus</taxon>
        <taxon>Aspergillus subgen. Fumigati</taxon>
    </lineage>
</organism>
<dbReference type="SUPFAM" id="SSF53335">
    <property type="entry name" value="S-adenosyl-L-methionine-dependent methyltransferases"/>
    <property type="match status" value="1"/>
</dbReference>
<dbReference type="OrthoDB" id="2013972at2759"/>
<dbReference type="CDD" id="cd02440">
    <property type="entry name" value="AdoMet_MTases"/>
    <property type="match status" value="1"/>
</dbReference>
<name>A1C8H7_ASPCL</name>
<accession>A1C8H7</accession>